<dbReference type="InterPro" id="IPR043129">
    <property type="entry name" value="ATPase_NBD"/>
</dbReference>
<comment type="similarity">
    <text evidence="1">Belongs to the ROK (NagC/XylR) family.</text>
</comment>
<evidence type="ECO:0000256" key="1">
    <source>
        <dbReference type="ARBA" id="ARBA00006479"/>
    </source>
</evidence>
<keyword evidence="2" id="KW-0418">Kinase</keyword>
<dbReference type="InterPro" id="IPR000600">
    <property type="entry name" value="ROK"/>
</dbReference>
<reference evidence="3" key="1">
    <citation type="submission" date="2016-06" db="EMBL/GenBank/DDBJ databases">
        <authorList>
            <person name="Varghese N."/>
            <person name="Submissions Spin"/>
        </authorList>
    </citation>
    <scope>NUCLEOTIDE SEQUENCE [LARGE SCALE GENOMIC DNA]</scope>
    <source>
        <strain evidence="3">DSM 44830</strain>
    </source>
</reference>
<dbReference type="AlphaFoldDB" id="A0A1C5AKR3"/>
<evidence type="ECO:0000313" key="2">
    <source>
        <dbReference type="EMBL" id="SCF45807.1"/>
    </source>
</evidence>
<gene>
    <name evidence="2" type="ORF">GA0070564_11233</name>
</gene>
<keyword evidence="2" id="KW-0808">Transferase</keyword>
<dbReference type="Gene3D" id="1.10.10.10">
    <property type="entry name" value="Winged helix-like DNA-binding domain superfamily/Winged helix DNA-binding domain"/>
    <property type="match status" value="1"/>
</dbReference>
<dbReference type="EMBL" id="FMCX01000012">
    <property type="protein sequence ID" value="SCF45807.1"/>
    <property type="molecule type" value="Genomic_DNA"/>
</dbReference>
<dbReference type="Pfam" id="PF00480">
    <property type="entry name" value="ROK"/>
    <property type="match status" value="1"/>
</dbReference>
<proteinExistence type="inferred from homology"/>
<organism evidence="2 3">
    <name type="scientific">Micromonospora mirobrigensis</name>
    <dbReference type="NCBI Taxonomy" id="262898"/>
    <lineage>
        <taxon>Bacteria</taxon>
        <taxon>Bacillati</taxon>
        <taxon>Actinomycetota</taxon>
        <taxon>Actinomycetes</taxon>
        <taxon>Micromonosporales</taxon>
        <taxon>Micromonosporaceae</taxon>
        <taxon>Micromonospora</taxon>
    </lineage>
</organism>
<dbReference type="GO" id="GO:0016301">
    <property type="term" value="F:kinase activity"/>
    <property type="evidence" value="ECO:0007669"/>
    <property type="project" value="UniProtKB-KW"/>
</dbReference>
<dbReference type="SUPFAM" id="SSF46785">
    <property type="entry name" value="Winged helix' DNA-binding domain"/>
    <property type="match status" value="1"/>
</dbReference>
<dbReference type="Gene3D" id="3.30.420.40">
    <property type="match status" value="2"/>
</dbReference>
<evidence type="ECO:0000313" key="3">
    <source>
        <dbReference type="Proteomes" id="UP000199504"/>
    </source>
</evidence>
<accession>A0A1C5AKR3</accession>
<name>A0A1C5AKR3_9ACTN</name>
<sequence length="414" mass="43548">MRQVGTNLPKIGTYNRAVVLDVIQLNDGISRVEIAERTGLTPQSVSGITRRLIDEGIVWEDGLSRVLTTGKPRTVLRVNPDAGYAVGLHFDPVELVSVVVDMLGRPVAMQRRAVPADVTPAQVVGLMGDLTSEVLRLAAVPRERVRGVGLAAPGPIDQDLGMVVSPPQLSTWRRVPIERMLQEAVDLPVTVDNDATAAAIGERWSGVGRGVANFAYFFFGTGIGGGLFLSHQVHRGGSGNAGEFGHLTVVPDGPDCYCGNRGCLERLISPSAIVAEAHRRLAGGGQLGGVLADAYADEPARVDYALVGKAATAGDPLATELITRAAEWLSCAVVNVVNTVDVDLVVLGGHTLTHVGEWYRAALAEALANRPIARRIRVVDVALSSLGADAAVLGAASLVLHAAYSPRVTALLTQ</sequence>
<dbReference type="SUPFAM" id="SSF53067">
    <property type="entry name" value="Actin-like ATPase domain"/>
    <property type="match status" value="1"/>
</dbReference>
<keyword evidence="3" id="KW-1185">Reference proteome</keyword>
<dbReference type="Pfam" id="PF13412">
    <property type="entry name" value="HTH_24"/>
    <property type="match status" value="1"/>
</dbReference>
<dbReference type="Proteomes" id="UP000199504">
    <property type="component" value="Unassembled WGS sequence"/>
</dbReference>
<dbReference type="PANTHER" id="PTHR18964:SF149">
    <property type="entry name" value="BIFUNCTIONAL UDP-N-ACETYLGLUCOSAMINE 2-EPIMERASE_N-ACETYLMANNOSAMINE KINASE"/>
    <property type="match status" value="1"/>
</dbReference>
<protein>
    <submittedName>
        <fullName evidence="2">Sugar kinase of the NBD/HSP70 family, may contain an N-terminal HTH domain</fullName>
    </submittedName>
</protein>
<dbReference type="InterPro" id="IPR036390">
    <property type="entry name" value="WH_DNA-bd_sf"/>
</dbReference>
<dbReference type="OrthoDB" id="3863906at2"/>
<dbReference type="STRING" id="262898.GA0070564_11233"/>
<dbReference type="PANTHER" id="PTHR18964">
    <property type="entry name" value="ROK (REPRESSOR, ORF, KINASE) FAMILY"/>
    <property type="match status" value="1"/>
</dbReference>
<dbReference type="InterPro" id="IPR036388">
    <property type="entry name" value="WH-like_DNA-bd_sf"/>
</dbReference>